<dbReference type="Proteomes" id="UP000070258">
    <property type="component" value="Unassembled WGS sequence"/>
</dbReference>
<dbReference type="Gene3D" id="3.30.420.240">
    <property type="match status" value="1"/>
</dbReference>
<gene>
    <name evidence="3" type="ORF">AXK60_06080</name>
</gene>
<dbReference type="InterPro" id="IPR046461">
    <property type="entry name" value="TerL_ATPase"/>
</dbReference>
<evidence type="ECO:0008006" key="5">
    <source>
        <dbReference type="Google" id="ProtNLM"/>
    </source>
</evidence>
<organism evidence="3 4">
    <name type="scientific">Tsukamurella pseudospumae</name>
    <dbReference type="NCBI Taxonomy" id="239498"/>
    <lineage>
        <taxon>Bacteria</taxon>
        <taxon>Bacillati</taxon>
        <taxon>Actinomycetota</taxon>
        <taxon>Actinomycetes</taxon>
        <taxon>Mycobacteriales</taxon>
        <taxon>Tsukamurellaceae</taxon>
        <taxon>Tsukamurella</taxon>
    </lineage>
</organism>
<dbReference type="STRING" id="239498.AXK60_06080"/>
<name>A0A138AI23_9ACTN</name>
<feature type="domain" description="Terminase large subunit-like ATPase" evidence="1">
    <location>
        <begin position="29"/>
        <end position="187"/>
    </location>
</feature>
<dbReference type="Pfam" id="PF03354">
    <property type="entry name" value="TerL_ATPase"/>
    <property type="match status" value="1"/>
</dbReference>
<evidence type="ECO:0000259" key="2">
    <source>
        <dbReference type="Pfam" id="PF20441"/>
    </source>
</evidence>
<dbReference type="GO" id="GO:0004519">
    <property type="term" value="F:endonuclease activity"/>
    <property type="evidence" value="ECO:0007669"/>
    <property type="project" value="InterPro"/>
</dbReference>
<proteinExistence type="predicted"/>
<dbReference type="AlphaFoldDB" id="A0A138AI23"/>
<protein>
    <recommendedName>
        <fullName evidence="5">Terminase</fullName>
    </recommendedName>
</protein>
<evidence type="ECO:0000313" key="3">
    <source>
        <dbReference type="EMBL" id="KXP10060.1"/>
    </source>
</evidence>
<dbReference type="EMBL" id="LSRF01000033">
    <property type="protein sequence ID" value="KXP10060.1"/>
    <property type="molecule type" value="Genomic_DNA"/>
</dbReference>
<sequence>MIAFIETYCRVVKGGKGNPAGELIRLRPWQREFLADVYDPQPRPRQGLLSVARKNGKSLLGAGIALYHLLADGEESAEVLLASSDQKTAEVIFRVARRMVELDERMSGVCQLFQDRIYHPASDSVLEPLPANASNIQGRNPSLSLCDEVHVMQADTWDALALAGGTRAQPLTLGLSTECGDDPDNLMARLVEHGRFGEDPSFAFREYTAPLGCALDDRAAWAAANPMLGDTLSEDHLATTLGTTREAAFRRYHLNQRVNAAGSWLPPGVWDALSTGDPVPDGTRVVVSCDGSYNSDSTALVVASVSPTPHFDVLGVWEPPEGAEDWTVPLHDVMDAIRAACKRYRVLEVVFDPFRFALVMQTLESERIPVVAFPWSPARITPATTDLYRAVIGGELTHSGDQRLARHVANAVVREDSKGIRLDKAKRGSRARIDLAAAMLQAHSRATWRATKKSSRVAAVKRY</sequence>
<dbReference type="PANTHER" id="PTHR41287:SF1">
    <property type="entry name" value="PROTEIN YMFN"/>
    <property type="match status" value="1"/>
</dbReference>
<dbReference type="InterPro" id="IPR027417">
    <property type="entry name" value="P-loop_NTPase"/>
</dbReference>
<dbReference type="InterPro" id="IPR046462">
    <property type="entry name" value="TerL_nuclease"/>
</dbReference>
<accession>A0A138AI23</accession>
<comment type="caution">
    <text evidence="3">The sequence shown here is derived from an EMBL/GenBank/DDBJ whole genome shotgun (WGS) entry which is preliminary data.</text>
</comment>
<reference evidence="4" key="1">
    <citation type="submission" date="2016-02" db="EMBL/GenBank/DDBJ databases">
        <authorList>
            <person name="Wen L."/>
            <person name="He K."/>
            <person name="Yang H."/>
        </authorList>
    </citation>
    <scope>NUCLEOTIDE SEQUENCE [LARGE SCALE GENOMIC DNA]</scope>
    <source>
        <strain evidence="4">JCM 15929</strain>
    </source>
</reference>
<dbReference type="Gene3D" id="3.40.50.300">
    <property type="entry name" value="P-loop containing nucleotide triphosphate hydrolases"/>
    <property type="match status" value="1"/>
</dbReference>
<dbReference type="RefSeq" id="WP_068571097.1">
    <property type="nucleotide sequence ID" value="NZ_LSRF01000033.1"/>
</dbReference>
<feature type="domain" description="Terminase large subunit-like endonuclease" evidence="2">
    <location>
        <begin position="332"/>
        <end position="446"/>
    </location>
</feature>
<dbReference type="Pfam" id="PF20441">
    <property type="entry name" value="TerL_nuclease"/>
    <property type="match status" value="1"/>
</dbReference>
<evidence type="ECO:0000259" key="1">
    <source>
        <dbReference type="Pfam" id="PF03354"/>
    </source>
</evidence>
<dbReference type="InterPro" id="IPR005021">
    <property type="entry name" value="Terminase_largesu-like"/>
</dbReference>
<evidence type="ECO:0000313" key="4">
    <source>
        <dbReference type="Proteomes" id="UP000070258"/>
    </source>
</evidence>
<dbReference type="PANTHER" id="PTHR41287">
    <property type="match status" value="1"/>
</dbReference>